<dbReference type="SUPFAM" id="SSF110004">
    <property type="entry name" value="Glycolipid transfer protein, GLTP"/>
    <property type="match status" value="1"/>
</dbReference>
<evidence type="ECO:0000313" key="5">
    <source>
        <dbReference type="Proteomes" id="UP001142055"/>
    </source>
</evidence>
<comment type="similarity">
    <text evidence="1">Belongs to the GLTP family.</text>
</comment>
<dbReference type="InterPro" id="IPR014830">
    <property type="entry name" value="Glycolipid_transfer_prot_dom"/>
</dbReference>
<evidence type="ECO:0000256" key="1">
    <source>
        <dbReference type="ARBA" id="ARBA00007148"/>
    </source>
</evidence>
<feature type="region of interest" description="Disordered" evidence="2">
    <location>
        <begin position="1"/>
        <end position="51"/>
    </location>
</feature>
<dbReference type="GO" id="GO:1902387">
    <property type="term" value="F:ceramide 1-phosphate binding"/>
    <property type="evidence" value="ECO:0007669"/>
    <property type="project" value="TreeGrafter"/>
</dbReference>
<gene>
    <name evidence="4" type="ORF">RDWZM_010270</name>
</gene>
<accession>A0A9Q0RIW2</accession>
<keyword evidence="5" id="KW-1185">Reference proteome</keyword>
<dbReference type="PANTHER" id="PTHR10219">
    <property type="entry name" value="GLYCOLIPID TRANSFER PROTEIN-RELATED"/>
    <property type="match status" value="1"/>
</dbReference>
<dbReference type="AlphaFoldDB" id="A0A9Q0RIW2"/>
<dbReference type="OMA" id="FSHACTL"/>
<dbReference type="GO" id="GO:0005829">
    <property type="term" value="C:cytosol"/>
    <property type="evidence" value="ECO:0007669"/>
    <property type="project" value="TreeGrafter"/>
</dbReference>
<feature type="domain" description="Glycolipid transfer protein" evidence="3">
    <location>
        <begin position="79"/>
        <end position="221"/>
    </location>
</feature>
<evidence type="ECO:0000313" key="4">
    <source>
        <dbReference type="EMBL" id="KAJ6215770.1"/>
    </source>
</evidence>
<proteinExistence type="inferred from homology"/>
<feature type="compositionally biased region" description="Basic and acidic residues" evidence="2">
    <location>
        <begin position="24"/>
        <end position="35"/>
    </location>
</feature>
<dbReference type="Gene3D" id="1.10.3520.10">
    <property type="entry name" value="Glycolipid transfer protein"/>
    <property type="match status" value="1"/>
</dbReference>
<dbReference type="OrthoDB" id="116883at2759"/>
<dbReference type="PANTHER" id="PTHR10219:SF43">
    <property type="entry name" value="GLYCOLIPID TRANSFER PROTEIN DOMAIN-CONTAINING PROTEIN"/>
    <property type="match status" value="1"/>
</dbReference>
<protein>
    <recommendedName>
        <fullName evidence="3">Glycolipid transfer protein domain-containing protein</fullName>
    </recommendedName>
</protein>
<dbReference type="FunFam" id="1.10.3520.10:FF:000002">
    <property type="entry name" value="Ceramide-1-phosphate transfer protein"/>
    <property type="match status" value="1"/>
</dbReference>
<dbReference type="Pfam" id="PF08718">
    <property type="entry name" value="GLTP"/>
    <property type="match status" value="1"/>
</dbReference>
<dbReference type="Proteomes" id="UP001142055">
    <property type="component" value="Chromosome 4"/>
</dbReference>
<feature type="compositionally biased region" description="Low complexity" evidence="2">
    <location>
        <begin position="1"/>
        <end position="14"/>
    </location>
</feature>
<dbReference type="GO" id="GO:0032691">
    <property type="term" value="P:negative regulation of interleukin-1 beta production"/>
    <property type="evidence" value="ECO:0007669"/>
    <property type="project" value="UniProtKB-ARBA"/>
</dbReference>
<dbReference type="GO" id="GO:1902388">
    <property type="term" value="F:ceramide 1-phosphate transfer activity"/>
    <property type="evidence" value="ECO:0007669"/>
    <property type="project" value="TreeGrafter"/>
</dbReference>
<comment type="caution">
    <text evidence="4">The sequence shown here is derived from an EMBL/GenBank/DDBJ whole genome shotgun (WGS) entry which is preliminary data.</text>
</comment>
<dbReference type="GO" id="GO:0016020">
    <property type="term" value="C:membrane"/>
    <property type="evidence" value="ECO:0007669"/>
    <property type="project" value="TreeGrafter"/>
</dbReference>
<organism evidence="4 5">
    <name type="scientific">Blomia tropicalis</name>
    <name type="common">Mite</name>
    <dbReference type="NCBI Taxonomy" id="40697"/>
    <lineage>
        <taxon>Eukaryota</taxon>
        <taxon>Metazoa</taxon>
        <taxon>Ecdysozoa</taxon>
        <taxon>Arthropoda</taxon>
        <taxon>Chelicerata</taxon>
        <taxon>Arachnida</taxon>
        <taxon>Acari</taxon>
        <taxon>Acariformes</taxon>
        <taxon>Sarcoptiformes</taxon>
        <taxon>Astigmata</taxon>
        <taxon>Glycyphagoidea</taxon>
        <taxon>Echimyopodidae</taxon>
        <taxon>Blomia</taxon>
    </lineage>
</organism>
<sequence>MSSTGSESSTSTNSVVDHHHHQQQQRDENILKDGKCSSSSPQHHHQQQQQQISNQHFDINLVCDSFLRSIDDKSAIDIILYLQAFAELNKFFNMFGTLFTFVTKDVQAKIDILQSYANETDDGYHYRTIQSMIEHEKRNNLLKDQKRPSGSRTLLRLHRALEFISTFLHEVTKIDDDDSTVGSARNAYNRTLAHFHPWYIRKSVQLATYALPYRRVLIERVYGGKVPPGGSAEVNQNMSHLANIADQVFNVTHKLYEEHSLLDLP</sequence>
<feature type="compositionally biased region" description="Low complexity" evidence="2">
    <location>
        <begin position="37"/>
        <end position="51"/>
    </location>
</feature>
<evidence type="ECO:0000259" key="3">
    <source>
        <dbReference type="Pfam" id="PF08718"/>
    </source>
</evidence>
<name>A0A9Q0RIW2_BLOTA</name>
<dbReference type="EMBL" id="JAPWDV010000004">
    <property type="protein sequence ID" value="KAJ6215770.1"/>
    <property type="molecule type" value="Genomic_DNA"/>
</dbReference>
<evidence type="ECO:0000256" key="2">
    <source>
        <dbReference type="SAM" id="MobiDB-lite"/>
    </source>
</evidence>
<reference evidence="4" key="1">
    <citation type="submission" date="2022-12" db="EMBL/GenBank/DDBJ databases">
        <title>Genome assemblies of Blomia tropicalis.</title>
        <authorList>
            <person name="Cui Y."/>
        </authorList>
    </citation>
    <scope>NUCLEOTIDE SEQUENCE</scope>
    <source>
        <tissue evidence="4">Adult mites</tissue>
    </source>
</reference>
<dbReference type="InterPro" id="IPR036497">
    <property type="entry name" value="GLTP_sf"/>
</dbReference>